<comment type="caution">
    <text evidence="12">The sequence shown here is derived from an EMBL/GenBank/DDBJ whole genome shotgun (WGS) entry which is preliminary data.</text>
</comment>
<reference evidence="12" key="1">
    <citation type="submission" date="2022-10" db="EMBL/GenBank/DDBJ databases">
        <title>Culturing micro-colonial fungi from biological soil crusts in the Mojave desert and describing Neophaeococcomyces mojavensis, and introducing the new genera and species Taxawa tesnikishii.</title>
        <authorList>
            <person name="Kurbessoian T."/>
            <person name="Stajich J.E."/>
        </authorList>
    </citation>
    <scope>NUCLEOTIDE SEQUENCE</scope>
    <source>
        <strain evidence="12">TK_41</strain>
    </source>
</reference>
<dbReference type="AlphaFoldDB" id="A0AA38WWX6"/>
<evidence type="ECO:0000256" key="8">
    <source>
        <dbReference type="SAM" id="Coils"/>
    </source>
</evidence>
<evidence type="ECO:0000256" key="6">
    <source>
        <dbReference type="ARBA" id="ARBA00023242"/>
    </source>
</evidence>
<keyword evidence="6 7" id="KW-0539">Nucleus</keyword>
<feature type="compositionally biased region" description="Acidic residues" evidence="9">
    <location>
        <begin position="456"/>
        <end position="465"/>
    </location>
</feature>
<feature type="compositionally biased region" description="Polar residues" evidence="9">
    <location>
        <begin position="48"/>
        <end position="59"/>
    </location>
</feature>
<comment type="similarity">
    <text evidence="2 7">Belongs to the NSE4 family.</text>
</comment>
<keyword evidence="4 7" id="KW-0233">DNA recombination</keyword>
<dbReference type="GO" id="GO:0005634">
    <property type="term" value="C:nucleus"/>
    <property type="evidence" value="ECO:0007669"/>
    <property type="project" value="UniProtKB-SubCell"/>
</dbReference>
<name>A0AA38WWX6_9EURO</name>
<evidence type="ECO:0000256" key="5">
    <source>
        <dbReference type="ARBA" id="ARBA00023204"/>
    </source>
</evidence>
<dbReference type="Pfam" id="PF08743">
    <property type="entry name" value="Nse4_C"/>
    <property type="match status" value="1"/>
</dbReference>
<feature type="region of interest" description="Disordered" evidence="9">
    <location>
        <begin position="1"/>
        <end position="91"/>
    </location>
</feature>
<keyword evidence="5 7" id="KW-0234">DNA repair</keyword>
<gene>
    <name evidence="12" type="ORF">H2200_012842</name>
</gene>
<evidence type="ECO:0000256" key="3">
    <source>
        <dbReference type="ARBA" id="ARBA00022763"/>
    </source>
</evidence>
<feature type="region of interest" description="Disordered" evidence="9">
    <location>
        <begin position="434"/>
        <end position="465"/>
    </location>
</feature>
<dbReference type="InterPro" id="IPR014854">
    <property type="entry name" value="Nse4_C"/>
</dbReference>
<keyword evidence="8" id="KW-0175">Coiled coil</keyword>
<comment type="function">
    <text evidence="7">Component of the SMC5-SMC6 complex, that promotes sister chromatid alignment after DNA damage and facilitates double-stranded DNA breaks (DSBs) repair via homologous recombination between sister chromatids.</text>
</comment>
<proteinExistence type="inferred from homology"/>
<evidence type="ECO:0000256" key="2">
    <source>
        <dbReference type="ARBA" id="ARBA00008997"/>
    </source>
</evidence>
<feature type="domain" description="Nse4/EID protein Nse3/MAGE-binding" evidence="11">
    <location>
        <begin position="141"/>
        <end position="211"/>
    </location>
</feature>
<dbReference type="EMBL" id="JAPDRK010000025">
    <property type="protein sequence ID" value="KAJ9602649.1"/>
    <property type="molecule type" value="Genomic_DNA"/>
</dbReference>
<evidence type="ECO:0000259" key="10">
    <source>
        <dbReference type="Pfam" id="PF08743"/>
    </source>
</evidence>
<dbReference type="Pfam" id="PF15412">
    <property type="entry name" value="Nse4-Nse3_bdg"/>
    <property type="match status" value="1"/>
</dbReference>
<evidence type="ECO:0000256" key="4">
    <source>
        <dbReference type="ARBA" id="ARBA00023172"/>
    </source>
</evidence>
<dbReference type="GO" id="GO:0006281">
    <property type="term" value="P:DNA repair"/>
    <property type="evidence" value="ECO:0007669"/>
    <property type="project" value="UniProtKB-UniRule"/>
</dbReference>
<dbReference type="PANTHER" id="PTHR16140">
    <property type="entry name" value="NON-STRUCTURAL MAINTENANCE OF CHROMOSOMES ELEMENT 4"/>
    <property type="match status" value="1"/>
</dbReference>
<dbReference type="GO" id="GO:0030915">
    <property type="term" value="C:Smc5-Smc6 complex"/>
    <property type="evidence" value="ECO:0007669"/>
    <property type="project" value="UniProtKB-UniRule"/>
</dbReference>
<keyword evidence="13" id="KW-1185">Reference proteome</keyword>
<feature type="compositionally biased region" description="Polar residues" evidence="9">
    <location>
        <begin position="7"/>
        <end position="23"/>
    </location>
</feature>
<feature type="domain" description="Non-structural maintenance of chromosome element 4 C-terminal" evidence="10">
    <location>
        <begin position="343"/>
        <end position="428"/>
    </location>
</feature>
<evidence type="ECO:0000313" key="12">
    <source>
        <dbReference type="EMBL" id="KAJ9602649.1"/>
    </source>
</evidence>
<dbReference type="Proteomes" id="UP001172673">
    <property type="component" value="Unassembled WGS sequence"/>
</dbReference>
<evidence type="ECO:0000313" key="13">
    <source>
        <dbReference type="Proteomes" id="UP001172673"/>
    </source>
</evidence>
<dbReference type="PANTHER" id="PTHR16140:SF0">
    <property type="entry name" value="NON-STRUCTURAL MAINTENANCE OF CHROMOSOMES ELEMENT 4"/>
    <property type="match status" value="1"/>
</dbReference>
<evidence type="ECO:0000256" key="7">
    <source>
        <dbReference type="RuleBase" id="RU365071"/>
    </source>
</evidence>
<dbReference type="InterPro" id="IPR027786">
    <property type="entry name" value="Nse4/EID"/>
</dbReference>
<evidence type="ECO:0000256" key="9">
    <source>
        <dbReference type="SAM" id="MobiDB-lite"/>
    </source>
</evidence>
<feature type="coiled-coil region" evidence="8">
    <location>
        <begin position="299"/>
        <end position="329"/>
    </location>
</feature>
<evidence type="ECO:0000256" key="1">
    <source>
        <dbReference type="ARBA" id="ARBA00004123"/>
    </source>
</evidence>
<sequence length="465" mass="52353">MARLNNRPISSDTESERAPSSPSRHTDETSATPPSPASRSCKGKRKSSTANIPDRTPSQTHKRRRTGGDGSQTPSAQQFYDPEQAPEERRQVRKGLRSLISELHDSRAEFLQPNSKGLEETLRRADELYKNVKQTSEATIDSRLLLETADLSYKKISNLTLGDGTTGIDVDDFVTKCIIFMKQGDEPGWARNAPPSTQTQSRRRNQDDDEDDAGDTMNWDYLGRNACVLYNSRPSLSGFLLGPLSVQKKVRRQTQRKAREARTQPGESVRPLQLGEEDLDRQESANLTEICTEIARVLEKAINQRSQAAQEELAALEEVEDEISEEQARGILQRHGIADNGCLPLFNFCINPKSFGQSVENIFYVSFLIKEGRVGLGLDDQGLPTLGMAEVRSLEERQETQRNQVIFSLSMEIWEEIIQSFGIKQSIIPHRNEENYDDGTLNYARDEDDGAPRREEEEEDSDAYA</sequence>
<comment type="subcellular location">
    <subcellularLocation>
        <location evidence="1 7">Nucleus</location>
    </subcellularLocation>
</comment>
<organism evidence="12 13">
    <name type="scientific">Cladophialophora chaetospira</name>
    <dbReference type="NCBI Taxonomy" id="386627"/>
    <lineage>
        <taxon>Eukaryota</taxon>
        <taxon>Fungi</taxon>
        <taxon>Dikarya</taxon>
        <taxon>Ascomycota</taxon>
        <taxon>Pezizomycotina</taxon>
        <taxon>Eurotiomycetes</taxon>
        <taxon>Chaetothyriomycetidae</taxon>
        <taxon>Chaetothyriales</taxon>
        <taxon>Herpotrichiellaceae</taxon>
        <taxon>Cladophialophora</taxon>
    </lineage>
</organism>
<dbReference type="InterPro" id="IPR029225">
    <property type="entry name" value="Nse4_Nse3-bd"/>
</dbReference>
<keyword evidence="3 7" id="KW-0227">DNA damage</keyword>
<accession>A0AA38WWX6</accession>
<protein>
    <recommendedName>
        <fullName evidence="7">Non-structural maintenance of chromosomes element 4</fullName>
    </recommendedName>
</protein>
<evidence type="ECO:0000259" key="11">
    <source>
        <dbReference type="Pfam" id="PF15412"/>
    </source>
</evidence>
<feature type="region of interest" description="Disordered" evidence="9">
    <location>
        <begin position="251"/>
        <end position="277"/>
    </location>
</feature>
<comment type="subunit">
    <text evidence="7">Component of the SMC5-SMC6 complex.</text>
</comment>
<feature type="region of interest" description="Disordered" evidence="9">
    <location>
        <begin position="185"/>
        <end position="216"/>
    </location>
</feature>
<dbReference type="GO" id="GO:0006310">
    <property type="term" value="P:DNA recombination"/>
    <property type="evidence" value="ECO:0007669"/>
    <property type="project" value="UniProtKB-UniRule"/>
</dbReference>